<accession>A0ABQ2KPP2</accession>
<feature type="transmembrane region" description="Helical" evidence="1">
    <location>
        <begin position="54"/>
        <end position="75"/>
    </location>
</feature>
<keyword evidence="1" id="KW-1133">Transmembrane helix</keyword>
<sequence length="107" mass="10873">MRRNVLHLIALAVGVVMALGAIGWIGSHLAATVSAARAAEVDAMALLVADGGAVALLVVQALLLVAGIVIAWLGYRRFSDDRAVAAAQFSVHNPGAAGNQIGQIGSY</sequence>
<evidence type="ECO:0000313" key="3">
    <source>
        <dbReference type="Proteomes" id="UP000626982"/>
    </source>
</evidence>
<keyword evidence="1" id="KW-0472">Membrane</keyword>
<evidence type="ECO:0000313" key="2">
    <source>
        <dbReference type="EMBL" id="GGN89551.1"/>
    </source>
</evidence>
<organism evidence="2 3">
    <name type="scientific">Agrococcus terreus</name>
    <dbReference type="NCBI Taxonomy" id="574649"/>
    <lineage>
        <taxon>Bacteria</taxon>
        <taxon>Bacillati</taxon>
        <taxon>Actinomycetota</taxon>
        <taxon>Actinomycetes</taxon>
        <taxon>Micrococcales</taxon>
        <taxon>Microbacteriaceae</taxon>
        <taxon>Agrococcus</taxon>
    </lineage>
</organism>
<dbReference type="EMBL" id="BMLM01000002">
    <property type="protein sequence ID" value="GGN89551.1"/>
    <property type="molecule type" value="Genomic_DNA"/>
</dbReference>
<name>A0ABQ2KPP2_9MICO</name>
<keyword evidence="3" id="KW-1185">Reference proteome</keyword>
<reference evidence="3" key="1">
    <citation type="journal article" date="2019" name="Int. J. Syst. Evol. Microbiol.">
        <title>The Global Catalogue of Microorganisms (GCM) 10K type strain sequencing project: providing services to taxonomists for standard genome sequencing and annotation.</title>
        <authorList>
            <consortium name="The Broad Institute Genomics Platform"/>
            <consortium name="The Broad Institute Genome Sequencing Center for Infectious Disease"/>
            <person name="Wu L."/>
            <person name="Ma J."/>
        </authorList>
    </citation>
    <scope>NUCLEOTIDE SEQUENCE [LARGE SCALE GENOMIC DNA]</scope>
    <source>
        <strain evidence="3">CGMCC 1.6960</strain>
    </source>
</reference>
<gene>
    <name evidence="2" type="ORF">GCM10010968_26350</name>
</gene>
<dbReference type="RefSeq" id="WP_188718751.1">
    <property type="nucleotide sequence ID" value="NZ_BAABBD010000004.1"/>
</dbReference>
<proteinExistence type="predicted"/>
<dbReference type="Proteomes" id="UP000626982">
    <property type="component" value="Unassembled WGS sequence"/>
</dbReference>
<comment type="caution">
    <text evidence="2">The sequence shown here is derived from an EMBL/GenBank/DDBJ whole genome shotgun (WGS) entry which is preliminary data.</text>
</comment>
<evidence type="ECO:0000256" key="1">
    <source>
        <dbReference type="SAM" id="Phobius"/>
    </source>
</evidence>
<keyword evidence="1" id="KW-0812">Transmembrane</keyword>
<protein>
    <submittedName>
        <fullName evidence="2">Uncharacterized protein</fullName>
    </submittedName>
</protein>